<dbReference type="OrthoDB" id="10250354at2759"/>
<evidence type="ECO:0000313" key="3">
    <source>
        <dbReference type="EMBL" id="KAJ4849515.1"/>
    </source>
</evidence>
<dbReference type="InterPro" id="IPR036869">
    <property type="entry name" value="J_dom_sf"/>
</dbReference>
<dbReference type="InterPro" id="IPR001623">
    <property type="entry name" value="DnaJ_domain"/>
</dbReference>
<protein>
    <recommendedName>
        <fullName evidence="2">J domain-containing protein</fullName>
    </recommendedName>
</protein>
<dbReference type="PANTHER" id="PTHR45098">
    <property type="entry name" value="DNAJ DOMAIN CONTAINING PROTEIN, EXPRESSED"/>
    <property type="match status" value="1"/>
</dbReference>
<reference evidence="3" key="1">
    <citation type="submission" date="2022-02" db="EMBL/GenBank/DDBJ databases">
        <authorList>
            <person name="Henning P.M."/>
            <person name="McCubbin A.G."/>
            <person name="Shore J.S."/>
        </authorList>
    </citation>
    <scope>NUCLEOTIDE SEQUENCE</scope>
    <source>
        <strain evidence="3">F60SS</strain>
        <tissue evidence="3">Leaves</tissue>
    </source>
</reference>
<dbReference type="PROSITE" id="PS00636">
    <property type="entry name" value="DNAJ_1"/>
    <property type="match status" value="1"/>
</dbReference>
<feature type="transmembrane region" description="Helical" evidence="1">
    <location>
        <begin position="129"/>
        <end position="149"/>
    </location>
</feature>
<gene>
    <name evidence="3" type="ORF">Tsubulata_021097</name>
</gene>
<keyword evidence="4" id="KW-1185">Reference proteome</keyword>
<dbReference type="Proteomes" id="UP001141552">
    <property type="component" value="Unassembled WGS sequence"/>
</dbReference>
<dbReference type="EMBL" id="JAKUCV010000579">
    <property type="protein sequence ID" value="KAJ4849515.1"/>
    <property type="molecule type" value="Genomic_DNA"/>
</dbReference>
<dbReference type="InterPro" id="IPR018253">
    <property type="entry name" value="DnaJ_domain_CS"/>
</dbReference>
<name>A0A9Q0GIB6_9ROSI</name>
<dbReference type="CDD" id="cd06257">
    <property type="entry name" value="DnaJ"/>
    <property type="match status" value="1"/>
</dbReference>
<feature type="domain" description="J" evidence="2">
    <location>
        <begin position="12"/>
        <end position="82"/>
    </location>
</feature>
<dbReference type="SMART" id="SM00271">
    <property type="entry name" value="DnaJ"/>
    <property type="match status" value="1"/>
</dbReference>
<comment type="caution">
    <text evidence="3">The sequence shown here is derived from an EMBL/GenBank/DDBJ whole genome shotgun (WGS) entry which is preliminary data.</text>
</comment>
<keyword evidence="1" id="KW-0812">Transmembrane</keyword>
<proteinExistence type="predicted"/>
<dbReference type="Pfam" id="PF00226">
    <property type="entry name" value="DnaJ"/>
    <property type="match status" value="1"/>
</dbReference>
<dbReference type="Gene3D" id="1.10.287.110">
    <property type="entry name" value="DnaJ domain"/>
    <property type="match status" value="1"/>
</dbReference>
<dbReference type="PANTHER" id="PTHR45098:SF1">
    <property type="entry name" value="DNAJ DOMAIN CONTAINING PROTEIN, EXPRESSED"/>
    <property type="match status" value="1"/>
</dbReference>
<evidence type="ECO:0000256" key="1">
    <source>
        <dbReference type="SAM" id="Phobius"/>
    </source>
</evidence>
<keyword evidence="1" id="KW-1133">Transmembrane helix</keyword>
<dbReference type="PROSITE" id="PS50076">
    <property type="entry name" value="DNAJ_2"/>
    <property type="match status" value="1"/>
</dbReference>
<dbReference type="SUPFAM" id="SSF46565">
    <property type="entry name" value="Chaperone J-domain"/>
    <property type="match status" value="1"/>
</dbReference>
<organism evidence="3 4">
    <name type="scientific">Turnera subulata</name>
    <dbReference type="NCBI Taxonomy" id="218843"/>
    <lineage>
        <taxon>Eukaryota</taxon>
        <taxon>Viridiplantae</taxon>
        <taxon>Streptophyta</taxon>
        <taxon>Embryophyta</taxon>
        <taxon>Tracheophyta</taxon>
        <taxon>Spermatophyta</taxon>
        <taxon>Magnoliopsida</taxon>
        <taxon>eudicotyledons</taxon>
        <taxon>Gunneridae</taxon>
        <taxon>Pentapetalae</taxon>
        <taxon>rosids</taxon>
        <taxon>fabids</taxon>
        <taxon>Malpighiales</taxon>
        <taxon>Passifloraceae</taxon>
        <taxon>Turnera</taxon>
    </lineage>
</organism>
<reference evidence="3" key="2">
    <citation type="journal article" date="2023" name="Plants (Basel)">
        <title>Annotation of the Turnera subulata (Passifloraceae) Draft Genome Reveals the S-Locus Evolved after the Divergence of Turneroideae from Passifloroideae in a Stepwise Manner.</title>
        <authorList>
            <person name="Henning P.M."/>
            <person name="Roalson E.H."/>
            <person name="Mir W."/>
            <person name="McCubbin A.G."/>
            <person name="Shore J.S."/>
        </authorList>
    </citation>
    <scope>NUCLEOTIDE SEQUENCE</scope>
    <source>
        <strain evidence="3">F60SS</strain>
    </source>
</reference>
<keyword evidence="1" id="KW-0472">Membrane</keyword>
<evidence type="ECO:0000313" key="4">
    <source>
        <dbReference type="Proteomes" id="UP001141552"/>
    </source>
</evidence>
<accession>A0A9Q0GIB6</accession>
<evidence type="ECO:0000259" key="2">
    <source>
        <dbReference type="PROSITE" id="PS50076"/>
    </source>
</evidence>
<sequence>MSTTGIDHYSIDHYRILGLPSGEKGARLTGREISKAFKLKALVLHPDKRPQDPNAQANFQRLKSSYETLMDPAARRRFDESLRWRRHKGWSMEADDGAAGQIRNDGSDEFLRFLMEFMKHDSPMSHGRLFVFLFVSVFWIFVRMVRFVMKARRCRLG</sequence>
<dbReference type="AlphaFoldDB" id="A0A9Q0GIB6"/>